<keyword evidence="8" id="KW-1185">Reference proteome</keyword>
<dbReference type="PROSITE" id="PS51379">
    <property type="entry name" value="4FE4S_FER_2"/>
    <property type="match status" value="2"/>
</dbReference>
<gene>
    <name evidence="7" type="ORF">CHU32_12725</name>
    <name evidence="6" type="ORF">CHU33_09800</name>
</gene>
<keyword evidence="3" id="KW-0408">Iron</keyword>
<evidence type="ECO:0000256" key="3">
    <source>
        <dbReference type="ARBA" id="ARBA00023004"/>
    </source>
</evidence>
<dbReference type="GO" id="GO:0051539">
    <property type="term" value="F:4 iron, 4 sulfur cluster binding"/>
    <property type="evidence" value="ECO:0007669"/>
    <property type="project" value="UniProtKB-KW"/>
</dbReference>
<dbReference type="Proteomes" id="UP000237073">
    <property type="component" value="Unassembled WGS sequence"/>
</dbReference>
<organism evidence="7 9">
    <name type="scientific">Superficieibacter electus</name>
    <dbReference type="NCBI Taxonomy" id="2022662"/>
    <lineage>
        <taxon>Bacteria</taxon>
        <taxon>Pseudomonadati</taxon>
        <taxon>Pseudomonadota</taxon>
        <taxon>Gammaproteobacteria</taxon>
        <taxon>Enterobacterales</taxon>
        <taxon>Enterobacteriaceae</taxon>
        <taxon>Superficieibacter</taxon>
    </lineage>
</organism>
<evidence type="ECO:0000256" key="1">
    <source>
        <dbReference type="ARBA" id="ARBA00022485"/>
    </source>
</evidence>
<dbReference type="PANTHER" id="PTHR43177:SF3">
    <property type="entry name" value="PROTEIN NRFC HOMOLOG"/>
    <property type="match status" value="1"/>
</dbReference>
<dbReference type="CDD" id="cd10554">
    <property type="entry name" value="HycB_like"/>
    <property type="match status" value="1"/>
</dbReference>
<dbReference type="EMBL" id="PQGE01000007">
    <property type="protein sequence ID" value="POP45275.1"/>
    <property type="molecule type" value="Genomic_DNA"/>
</dbReference>
<dbReference type="InterPro" id="IPR017896">
    <property type="entry name" value="4Fe4S_Fe-S-bd"/>
</dbReference>
<dbReference type="RefSeq" id="WP_103675894.1">
    <property type="nucleotide sequence ID" value="NZ_PQGD01000009.1"/>
</dbReference>
<evidence type="ECO:0000313" key="8">
    <source>
        <dbReference type="Proteomes" id="UP000237073"/>
    </source>
</evidence>
<keyword evidence="2" id="KW-0479">Metal-binding</keyword>
<dbReference type="EMBL" id="PQGD01000009">
    <property type="protein sequence ID" value="POP48558.1"/>
    <property type="molecule type" value="Genomic_DNA"/>
</dbReference>
<protein>
    <submittedName>
        <fullName evidence="7">Electron transporter</fullName>
    </submittedName>
</protein>
<name>A0A2P5GPS4_9ENTR</name>
<evidence type="ECO:0000256" key="2">
    <source>
        <dbReference type="ARBA" id="ARBA00022723"/>
    </source>
</evidence>
<dbReference type="GO" id="GO:0046872">
    <property type="term" value="F:metal ion binding"/>
    <property type="evidence" value="ECO:0007669"/>
    <property type="project" value="UniProtKB-KW"/>
</dbReference>
<feature type="domain" description="4Fe-4S ferredoxin-type" evidence="5">
    <location>
        <begin position="80"/>
        <end position="109"/>
    </location>
</feature>
<dbReference type="SUPFAM" id="SSF54862">
    <property type="entry name" value="4Fe-4S ferredoxins"/>
    <property type="match status" value="1"/>
</dbReference>
<dbReference type="PROSITE" id="PS00198">
    <property type="entry name" value="4FE4S_FER_1"/>
    <property type="match status" value="1"/>
</dbReference>
<dbReference type="AlphaFoldDB" id="A0A2P5GPS4"/>
<evidence type="ECO:0000256" key="4">
    <source>
        <dbReference type="ARBA" id="ARBA00023014"/>
    </source>
</evidence>
<sequence length="184" mass="19636">MNRFIRADATRCIGCRTCEVACVVSHQEQQDCAALSATAFAPRIRVIKADTFSTALTCRHCEDAPCARVCPTHAIRRGSGAILVEQSRCIGCKSCMVACPFGAMQVVKSAQGAEALKCDLCQHRDGGPACVDACPTQALECLDPEKLQRARLHTPRGIYPSSQARSISSARIFTPASIFSGSGT</sequence>
<reference evidence="8 9" key="1">
    <citation type="submission" date="2018-01" db="EMBL/GenBank/DDBJ databases">
        <title>Superficieibacter electus gen. nov., sp. nov., an extended-spectrum beta-lactamase possessing member of the Enterobacteriaceae family, isolated from intensive care unit surfaces.</title>
        <authorList>
            <person name="Potter R.F."/>
            <person name="D'Souza A.W."/>
        </authorList>
    </citation>
    <scope>NUCLEOTIDE SEQUENCE [LARGE SCALE GENOMIC DNA]</scope>
    <source>
        <strain evidence="7 9">BP-1</strain>
        <strain evidence="6 8">BP-2</strain>
    </source>
</reference>
<dbReference type="PANTHER" id="PTHR43177">
    <property type="entry name" value="PROTEIN NRFC"/>
    <property type="match status" value="1"/>
</dbReference>
<dbReference type="OrthoDB" id="9779457at2"/>
<dbReference type="Proteomes" id="UP000247005">
    <property type="component" value="Unassembled WGS sequence"/>
</dbReference>
<dbReference type="Pfam" id="PF12800">
    <property type="entry name" value="Fer4_4"/>
    <property type="match status" value="1"/>
</dbReference>
<evidence type="ECO:0000313" key="9">
    <source>
        <dbReference type="Proteomes" id="UP000247005"/>
    </source>
</evidence>
<dbReference type="Gene3D" id="3.30.70.20">
    <property type="match status" value="2"/>
</dbReference>
<dbReference type="InterPro" id="IPR017900">
    <property type="entry name" value="4Fe4S_Fe_S_CS"/>
</dbReference>
<evidence type="ECO:0000259" key="5">
    <source>
        <dbReference type="PROSITE" id="PS51379"/>
    </source>
</evidence>
<evidence type="ECO:0000313" key="7">
    <source>
        <dbReference type="EMBL" id="POP48558.1"/>
    </source>
</evidence>
<evidence type="ECO:0000313" key="6">
    <source>
        <dbReference type="EMBL" id="POP45275.1"/>
    </source>
</evidence>
<dbReference type="InterPro" id="IPR050954">
    <property type="entry name" value="ET_IronSulfur_Cluster-Binding"/>
</dbReference>
<feature type="domain" description="4Fe-4S ferredoxin-type" evidence="5">
    <location>
        <begin position="3"/>
        <end position="32"/>
    </location>
</feature>
<proteinExistence type="predicted"/>
<comment type="caution">
    <text evidence="7">The sequence shown here is derived from an EMBL/GenBank/DDBJ whole genome shotgun (WGS) entry which is preliminary data.</text>
</comment>
<keyword evidence="1" id="KW-0004">4Fe-4S</keyword>
<accession>A0A2P5GPS4</accession>
<keyword evidence="4" id="KW-0411">Iron-sulfur</keyword>
<dbReference type="Pfam" id="PF13247">
    <property type="entry name" value="Fer4_11"/>
    <property type="match status" value="1"/>
</dbReference>